<feature type="region of interest" description="Disordered" evidence="5">
    <location>
        <begin position="1"/>
        <end position="76"/>
    </location>
</feature>
<dbReference type="GO" id="GO:0008236">
    <property type="term" value="F:serine-type peptidase activity"/>
    <property type="evidence" value="ECO:0007669"/>
    <property type="project" value="UniProtKB-KW"/>
</dbReference>
<evidence type="ECO:0000256" key="4">
    <source>
        <dbReference type="ARBA" id="ARBA00022825"/>
    </source>
</evidence>
<keyword evidence="9" id="KW-1185">Reference proteome</keyword>
<dbReference type="InterPro" id="IPR047272">
    <property type="entry name" value="S49_SppA_C"/>
</dbReference>
<feature type="compositionally biased region" description="Gly residues" evidence="5">
    <location>
        <begin position="65"/>
        <end position="76"/>
    </location>
</feature>
<evidence type="ECO:0000256" key="2">
    <source>
        <dbReference type="ARBA" id="ARBA00022670"/>
    </source>
</evidence>
<keyword evidence="3" id="KW-0378">Hydrolase</keyword>
<dbReference type="PANTHER" id="PTHR42987">
    <property type="entry name" value="PEPTIDASE S49"/>
    <property type="match status" value="1"/>
</dbReference>
<evidence type="ECO:0000256" key="1">
    <source>
        <dbReference type="ARBA" id="ARBA00008683"/>
    </source>
</evidence>
<dbReference type="CDD" id="cd07023">
    <property type="entry name" value="S49_Sppa_N_C"/>
    <property type="match status" value="1"/>
</dbReference>
<sequence length="388" mass="41536">MTEQQKPPMSDQPGQPGQTPDGTPPSKRLETVGRADYPLEQELADSEASARREAEDRRARIAGKSGKGGAPVGGSAGGWERDVLEKVLMATLREQRAARRWKIFFRLVFLGLFALILFAVFDFKGDGIASTSGRHTAMVTLEGEIAAGTPAGAESINASLQAAFADATAAGVILKINSPGGSPVQAGIINDEIARLRKTYPDKPFYVVVEEICASGGYYVAAAADKIYVDKASIVGSIGVLMDGFGFTGLMDKLGIERRLYTAGSNKGMLDPFSPQVPRQKAYAETMLKEIHQQFINVVKEGRGDRLKDDPELFSGLFWSGERAVELGLADGLGSADYVARDVLKAEDIVDYTVKENIAERVAKRFGAAMGSAAMKVMLLNAAAPAVR</sequence>
<dbReference type="InterPro" id="IPR029045">
    <property type="entry name" value="ClpP/crotonase-like_dom_sf"/>
</dbReference>
<evidence type="ECO:0000313" key="8">
    <source>
        <dbReference type="EMBL" id="RZT41627.1"/>
    </source>
</evidence>
<name>A0A4Q7S6X6_9BURK</name>
<dbReference type="EMBL" id="SGXM01000001">
    <property type="protein sequence ID" value="RZT41627.1"/>
    <property type="molecule type" value="Genomic_DNA"/>
</dbReference>
<evidence type="ECO:0000256" key="3">
    <source>
        <dbReference type="ARBA" id="ARBA00022801"/>
    </source>
</evidence>
<keyword evidence="6" id="KW-0812">Transmembrane</keyword>
<proteinExistence type="inferred from homology"/>
<evidence type="ECO:0000256" key="6">
    <source>
        <dbReference type="SAM" id="Phobius"/>
    </source>
</evidence>
<dbReference type="SUPFAM" id="SSF52096">
    <property type="entry name" value="ClpP/crotonase"/>
    <property type="match status" value="1"/>
</dbReference>
<evidence type="ECO:0000256" key="5">
    <source>
        <dbReference type="SAM" id="MobiDB-lite"/>
    </source>
</evidence>
<evidence type="ECO:0000259" key="7">
    <source>
        <dbReference type="Pfam" id="PF01343"/>
    </source>
</evidence>
<reference evidence="8 9" key="1">
    <citation type="journal article" date="2015" name="Stand. Genomic Sci.">
        <title>Genomic Encyclopedia of Bacterial and Archaeal Type Strains, Phase III: the genomes of soil and plant-associated and newly described type strains.</title>
        <authorList>
            <person name="Whitman W.B."/>
            <person name="Woyke T."/>
            <person name="Klenk H.P."/>
            <person name="Zhou Y."/>
            <person name="Lilburn T.G."/>
            <person name="Beck B.J."/>
            <person name="De Vos P."/>
            <person name="Vandamme P."/>
            <person name="Eisen J.A."/>
            <person name="Garrity G."/>
            <person name="Hugenholtz P."/>
            <person name="Kyrpides N.C."/>
        </authorList>
    </citation>
    <scope>NUCLEOTIDE SEQUENCE [LARGE SCALE GENOMIC DNA]</scope>
    <source>
        <strain evidence="8 9">ASC-9842</strain>
    </source>
</reference>
<dbReference type="AlphaFoldDB" id="A0A4Q7S6X6"/>
<dbReference type="Gene3D" id="3.90.226.10">
    <property type="entry name" value="2-enoyl-CoA Hydratase, Chain A, domain 1"/>
    <property type="match status" value="1"/>
</dbReference>
<keyword evidence="2 8" id="KW-0645">Protease</keyword>
<evidence type="ECO:0000313" key="9">
    <source>
        <dbReference type="Proteomes" id="UP000291078"/>
    </source>
</evidence>
<protein>
    <submittedName>
        <fullName evidence="8">Protease-4</fullName>
    </submittedName>
</protein>
<dbReference type="Pfam" id="PF01343">
    <property type="entry name" value="Peptidase_S49"/>
    <property type="match status" value="1"/>
</dbReference>
<dbReference type="PANTHER" id="PTHR42987:SF8">
    <property type="entry name" value="PROTEINASE"/>
    <property type="match status" value="1"/>
</dbReference>
<dbReference type="GO" id="GO:0006508">
    <property type="term" value="P:proteolysis"/>
    <property type="evidence" value="ECO:0007669"/>
    <property type="project" value="UniProtKB-KW"/>
</dbReference>
<dbReference type="OrthoDB" id="9764363at2"/>
<dbReference type="Proteomes" id="UP000291078">
    <property type="component" value="Unassembled WGS sequence"/>
</dbReference>
<feature type="domain" description="Peptidase S49" evidence="7">
    <location>
        <begin position="202"/>
        <end position="343"/>
    </location>
</feature>
<dbReference type="RefSeq" id="WP_130389647.1">
    <property type="nucleotide sequence ID" value="NZ_SGXM01000001.1"/>
</dbReference>
<feature type="transmembrane region" description="Helical" evidence="6">
    <location>
        <begin position="103"/>
        <end position="121"/>
    </location>
</feature>
<comment type="caution">
    <text evidence="8">The sequence shown here is derived from an EMBL/GenBank/DDBJ whole genome shotgun (WGS) entry which is preliminary data.</text>
</comment>
<accession>A0A4Q7S6X6</accession>
<keyword evidence="4" id="KW-0720">Serine protease</keyword>
<feature type="compositionally biased region" description="Basic and acidic residues" evidence="5">
    <location>
        <begin position="48"/>
        <end position="59"/>
    </location>
</feature>
<dbReference type="InterPro" id="IPR002142">
    <property type="entry name" value="Peptidase_S49"/>
</dbReference>
<keyword evidence="6" id="KW-0472">Membrane</keyword>
<feature type="compositionally biased region" description="Low complexity" evidence="5">
    <location>
        <begin position="11"/>
        <end position="25"/>
    </location>
</feature>
<comment type="similarity">
    <text evidence="1">Belongs to the peptidase S49 family.</text>
</comment>
<keyword evidence="6" id="KW-1133">Transmembrane helix</keyword>
<gene>
    <name evidence="8" type="ORF">EV147_0622</name>
</gene>
<organism evidence="8 9">
    <name type="scientific">Cupriavidus agavae</name>
    <dbReference type="NCBI Taxonomy" id="1001822"/>
    <lineage>
        <taxon>Bacteria</taxon>
        <taxon>Pseudomonadati</taxon>
        <taxon>Pseudomonadota</taxon>
        <taxon>Betaproteobacteria</taxon>
        <taxon>Burkholderiales</taxon>
        <taxon>Burkholderiaceae</taxon>
        <taxon>Cupriavidus</taxon>
    </lineage>
</organism>